<reference evidence="1 2" key="1">
    <citation type="submission" date="2019-09" db="EMBL/GenBank/DDBJ databases">
        <authorList>
            <person name="Cao W.R."/>
        </authorList>
    </citation>
    <scope>NUCLEOTIDE SEQUENCE [LARGE SCALE GENOMIC DNA]</scope>
    <source>
        <strain evidence="2">a4</strain>
    </source>
</reference>
<proteinExistence type="predicted"/>
<dbReference type="AlphaFoldDB" id="A0A7J5A909"/>
<organism evidence="1 2">
    <name type="scientific">Tenacibaculum aiptasiae</name>
    <dbReference type="NCBI Taxonomy" id="426481"/>
    <lineage>
        <taxon>Bacteria</taxon>
        <taxon>Pseudomonadati</taxon>
        <taxon>Bacteroidota</taxon>
        <taxon>Flavobacteriia</taxon>
        <taxon>Flavobacteriales</taxon>
        <taxon>Flavobacteriaceae</taxon>
        <taxon>Tenacibaculum</taxon>
    </lineage>
</organism>
<accession>A0A7J5A909</accession>
<evidence type="ECO:0000313" key="2">
    <source>
        <dbReference type="Proteomes" id="UP000467305"/>
    </source>
</evidence>
<dbReference type="EMBL" id="WAAU01000030">
    <property type="protein sequence ID" value="KAB1153943.1"/>
    <property type="molecule type" value="Genomic_DNA"/>
</dbReference>
<name>A0A7J5A909_9FLAO</name>
<comment type="caution">
    <text evidence="1">The sequence shown here is derived from an EMBL/GenBank/DDBJ whole genome shotgun (WGS) entry which is preliminary data.</text>
</comment>
<dbReference type="RefSeq" id="WP_150901063.1">
    <property type="nucleotide sequence ID" value="NZ_WAAU01000030.1"/>
</dbReference>
<dbReference type="OrthoDB" id="1187987at2"/>
<dbReference type="PROSITE" id="PS51257">
    <property type="entry name" value="PROKAR_LIPOPROTEIN"/>
    <property type="match status" value="1"/>
</dbReference>
<dbReference type="Proteomes" id="UP000467305">
    <property type="component" value="Unassembled WGS sequence"/>
</dbReference>
<sequence>MKFLKTLIILLTFAACSKNKSNSKVMSNSPYKIDTVKYSYSGFNHGSRLGLLSNGSFIKKNFVFGCTGGGFIKIVFGIYQIDSTNLKLIPKKVKYTQLPIDFESKPKTIKVNYGVDSLKIKTKYQIVTWGNKKYLLSDFLDSDFSLEKENDYIRFAYYVNNGLEPNSNGIYLVTEIKDSIKIPFDLEQIPEKWRSYFLREPISTKITKIKKIPNPYNDGSVDYWFIELNKGTRDGMNNKLSLTTKDDDFLIEIDSVLTNRSFGSAPIYGLTSKKIPVGTELRTKWK</sequence>
<protein>
    <submittedName>
        <fullName evidence="1">Uncharacterized protein</fullName>
    </submittedName>
</protein>
<gene>
    <name evidence="1" type="ORF">F7018_15770</name>
</gene>
<keyword evidence="2" id="KW-1185">Reference proteome</keyword>
<evidence type="ECO:0000313" key="1">
    <source>
        <dbReference type="EMBL" id="KAB1153943.1"/>
    </source>
</evidence>